<evidence type="ECO:0000313" key="3">
    <source>
        <dbReference type="Proteomes" id="UP000799324"/>
    </source>
</evidence>
<dbReference type="Proteomes" id="UP000799324">
    <property type="component" value="Unassembled WGS sequence"/>
</dbReference>
<feature type="compositionally biased region" description="Low complexity" evidence="1">
    <location>
        <begin position="99"/>
        <end position="124"/>
    </location>
</feature>
<feature type="region of interest" description="Disordered" evidence="1">
    <location>
        <begin position="287"/>
        <end position="316"/>
    </location>
</feature>
<reference evidence="2" key="1">
    <citation type="journal article" date="2020" name="Stud. Mycol.">
        <title>101 Dothideomycetes genomes: a test case for predicting lifestyles and emergence of pathogens.</title>
        <authorList>
            <person name="Haridas S."/>
            <person name="Albert R."/>
            <person name="Binder M."/>
            <person name="Bloem J."/>
            <person name="Labutti K."/>
            <person name="Salamov A."/>
            <person name="Andreopoulos B."/>
            <person name="Baker S."/>
            <person name="Barry K."/>
            <person name="Bills G."/>
            <person name="Bluhm B."/>
            <person name="Cannon C."/>
            <person name="Castanera R."/>
            <person name="Culley D."/>
            <person name="Daum C."/>
            <person name="Ezra D."/>
            <person name="Gonzalez J."/>
            <person name="Henrissat B."/>
            <person name="Kuo A."/>
            <person name="Liang C."/>
            <person name="Lipzen A."/>
            <person name="Lutzoni F."/>
            <person name="Magnuson J."/>
            <person name="Mondo S."/>
            <person name="Nolan M."/>
            <person name="Ohm R."/>
            <person name="Pangilinan J."/>
            <person name="Park H.-J."/>
            <person name="Ramirez L."/>
            <person name="Alfaro M."/>
            <person name="Sun H."/>
            <person name="Tritt A."/>
            <person name="Yoshinaga Y."/>
            <person name="Zwiers L.-H."/>
            <person name="Turgeon B."/>
            <person name="Goodwin S."/>
            <person name="Spatafora J."/>
            <person name="Crous P."/>
            <person name="Grigoriev I."/>
        </authorList>
    </citation>
    <scope>NUCLEOTIDE SEQUENCE</scope>
    <source>
        <strain evidence="2">CBS 122681</strain>
    </source>
</reference>
<dbReference type="AlphaFoldDB" id="A0A6A6T8M0"/>
<protein>
    <submittedName>
        <fullName evidence="2">Uncharacterized protein</fullName>
    </submittedName>
</protein>
<evidence type="ECO:0000256" key="1">
    <source>
        <dbReference type="SAM" id="MobiDB-lite"/>
    </source>
</evidence>
<sequence>MRRPSVVQRCGSSRCLCTVASQPVRVLEGIAGVVGRLPGPRKRAVPVEGFILGTRISAAIAGRRRCSTTIIPAETAAGSTGKLTGGGGRRGAARRRGDAVGQRASTARPPRPRLLPIAARPARQPRAERTQRTARPAQRAASCDAMMRCAARDAMREAMPMRPDGTRGEAKRAAGGRSDDRFCGSILPYLWCAHSAAGRGVANFCVGLALIVCDYHQLVVLLHAADDRLVRRGAAWQNHHHSALRPDSRETWPTRAGMCCRWPMFDRPGRQRYDYLSARIRHGERTPAANHGLFPTSSASPQNCPPPSGPHTEPVSVSCQERRGKGYHPLSTVVLIVAGAQHSRR</sequence>
<gene>
    <name evidence="2" type="ORF">K491DRAFT_413836</name>
</gene>
<feature type="region of interest" description="Disordered" evidence="1">
    <location>
        <begin position="77"/>
        <end position="139"/>
    </location>
</feature>
<proteinExistence type="predicted"/>
<dbReference type="EMBL" id="MU004346">
    <property type="protein sequence ID" value="KAF2655647.1"/>
    <property type="molecule type" value="Genomic_DNA"/>
</dbReference>
<accession>A0A6A6T8M0</accession>
<organism evidence="2 3">
    <name type="scientific">Lophiostoma macrostomum CBS 122681</name>
    <dbReference type="NCBI Taxonomy" id="1314788"/>
    <lineage>
        <taxon>Eukaryota</taxon>
        <taxon>Fungi</taxon>
        <taxon>Dikarya</taxon>
        <taxon>Ascomycota</taxon>
        <taxon>Pezizomycotina</taxon>
        <taxon>Dothideomycetes</taxon>
        <taxon>Pleosporomycetidae</taxon>
        <taxon>Pleosporales</taxon>
        <taxon>Lophiostomataceae</taxon>
        <taxon>Lophiostoma</taxon>
    </lineage>
</organism>
<name>A0A6A6T8M0_9PLEO</name>
<evidence type="ECO:0000313" key="2">
    <source>
        <dbReference type="EMBL" id="KAF2655647.1"/>
    </source>
</evidence>
<keyword evidence="3" id="KW-1185">Reference proteome</keyword>